<dbReference type="RefSeq" id="WP_013148814.1">
    <property type="nucleotide sequence ID" value="NC_014207.1"/>
</dbReference>
<dbReference type="KEGG" id="meh:M301_2138"/>
<dbReference type="GO" id="GO:0016036">
    <property type="term" value="P:cellular response to phosphate starvation"/>
    <property type="evidence" value="ECO:0007669"/>
    <property type="project" value="InterPro"/>
</dbReference>
<proteinExistence type="inferred from homology"/>
<dbReference type="HOGENOM" id="CLU_120472_1_0_4"/>
<feature type="transmembrane region" description="Helical" evidence="8">
    <location>
        <begin position="40"/>
        <end position="61"/>
    </location>
</feature>
<evidence type="ECO:0000256" key="8">
    <source>
        <dbReference type="SAM" id="Phobius"/>
    </source>
</evidence>
<name>D7DKR0_METV0</name>
<evidence type="ECO:0000313" key="9">
    <source>
        <dbReference type="EMBL" id="ADI30506.1"/>
    </source>
</evidence>
<comment type="subcellular location">
    <subcellularLocation>
        <location evidence="1">Cell inner membrane</location>
        <topology evidence="1">Multi-pass membrane protein</topology>
    </subcellularLocation>
</comment>
<keyword evidence="5 8" id="KW-0812">Transmembrane</keyword>
<protein>
    <recommendedName>
        <fullName evidence="3">Protein PsiE</fullName>
    </recommendedName>
</protein>
<dbReference type="PANTHER" id="PTHR37819:SF1">
    <property type="entry name" value="PROTEIN PSIE"/>
    <property type="match status" value="1"/>
</dbReference>
<feature type="transmembrane region" description="Helical" evidence="8">
    <location>
        <begin position="103"/>
        <end position="122"/>
    </location>
</feature>
<dbReference type="PIRSF" id="PIRSF029598">
    <property type="entry name" value="PsiE"/>
    <property type="match status" value="1"/>
</dbReference>
<sequence length="139" mass="15616">MTPNKFSKLMQRGLGYVEQTVLITIAFATIFAVFQAITHIWLAGAITVGDLLLLFLYLEVMSMLNHYLGSGSLPVRYPLYIGIIALARYLVLEVAEIDAWRMFALSGSIFLIAIAILIIRFGHVRYPYVDCPTQQSNNN</sequence>
<evidence type="ECO:0000256" key="6">
    <source>
        <dbReference type="ARBA" id="ARBA00022989"/>
    </source>
</evidence>
<dbReference type="AlphaFoldDB" id="D7DKR0"/>
<dbReference type="InterPro" id="IPR020948">
    <property type="entry name" value="P_starv_induced_PsiE-like"/>
</dbReference>
<evidence type="ECO:0000256" key="1">
    <source>
        <dbReference type="ARBA" id="ARBA00004429"/>
    </source>
</evidence>
<dbReference type="EMBL" id="CP002056">
    <property type="protein sequence ID" value="ADI30506.1"/>
    <property type="molecule type" value="Genomic_DNA"/>
</dbReference>
<accession>D7DKR0</accession>
<dbReference type="InterPro" id="IPR009315">
    <property type="entry name" value="P_starv_induced_PsiE"/>
</dbReference>
<evidence type="ECO:0000256" key="2">
    <source>
        <dbReference type="ARBA" id="ARBA00005632"/>
    </source>
</evidence>
<organism evidence="9 10">
    <name type="scientific">Methylotenera versatilis (strain 301)</name>
    <dbReference type="NCBI Taxonomy" id="666681"/>
    <lineage>
        <taxon>Bacteria</taxon>
        <taxon>Pseudomonadati</taxon>
        <taxon>Pseudomonadota</taxon>
        <taxon>Betaproteobacteria</taxon>
        <taxon>Nitrosomonadales</taxon>
        <taxon>Methylophilaceae</taxon>
        <taxon>Methylotenera</taxon>
    </lineage>
</organism>
<keyword evidence="7 8" id="KW-0472">Membrane</keyword>
<gene>
    <name evidence="9" type="ordered locus">M301_2138</name>
</gene>
<dbReference type="Pfam" id="PF06146">
    <property type="entry name" value="PsiE"/>
    <property type="match status" value="1"/>
</dbReference>
<dbReference type="PANTHER" id="PTHR37819">
    <property type="entry name" value="PROTEIN PSIE"/>
    <property type="match status" value="1"/>
</dbReference>
<evidence type="ECO:0000256" key="7">
    <source>
        <dbReference type="ARBA" id="ARBA00023136"/>
    </source>
</evidence>
<dbReference type="eggNOG" id="COG3223">
    <property type="taxonomic scope" value="Bacteria"/>
</dbReference>
<keyword evidence="4" id="KW-1003">Cell membrane</keyword>
<dbReference type="Proteomes" id="UP000000383">
    <property type="component" value="Chromosome"/>
</dbReference>
<evidence type="ECO:0000256" key="4">
    <source>
        <dbReference type="ARBA" id="ARBA00022475"/>
    </source>
</evidence>
<comment type="similarity">
    <text evidence="2">Belongs to the PsiE family.</text>
</comment>
<dbReference type="STRING" id="666681.M301_2138"/>
<evidence type="ECO:0000256" key="3">
    <source>
        <dbReference type="ARBA" id="ARBA00021903"/>
    </source>
</evidence>
<keyword evidence="10" id="KW-1185">Reference proteome</keyword>
<evidence type="ECO:0000256" key="5">
    <source>
        <dbReference type="ARBA" id="ARBA00022692"/>
    </source>
</evidence>
<reference evidence="10" key="1">
    <citation type="submission" date="2010-05" db="EMBL/GenBank/DDBJ databases">
        <title>Complete sequence of Methylotenera sp. 301.</title>
        <authorList>
            <person name="Lucas S."/>
            <person name="Copeland A."/>
            <person name="Lapidus A."/>
            <person name="Cheng J.-F."/>
            <person name="Bruce D."/>
            <person name="Goodwin L."/>
            <person name="Pitluck S."/>
            <person name="Clum A."/>
            <person name="Land M."/>
            <person name="Hauser L."/>
            <person name="Kyrpides N."/>
            <person name="Ivanova N."/>
            <person name="Chistoservova L."/>
            <person name="Kalyuzhnaya M."/>
            <person name="Woyke T."/>
        </authorList>
    </citation>
    <scope>NUCLEOTIDE SEQUENCE [LARGE SCALE GENOMIC DNA]</scope>
    <source>
        <strain evidence="10">301</strain>
    </source>
</reference>
<reference evidence="9 10" key="2">
    <citation type="journal article" date="2011" name="J. Bacteriol.">
        <title>Genomes of three methylotrophs from a single niche uncover genetic and metabolic divergence of Methylophilaceae.</title>
        <authorList>
            <person name="Lapidus A."/>
            <person name="Clum A."/>
            <person name="Labutti K."/>
            <person name="Kaluzhnaya M.G."/>
            <person name="Lim S."/>
            <person name="Beck D.A."/>
            <person name="Glavina Del Rio T."/>
            <person name="Nolan M."/>
            <person name="Mavromatis K."/>
            <person name="Huntemann M."/>
            <person name="Lucas S."/>
            <person name="Lidstrom M.E."/>
            <person name="Ivanova N."/>
            <person name="Chistoserdova L."/>
        </authorList>
    </citation>
    <scope>NUCLEOTIDE SEQUENCE [LARGE SCALE GENOMIC DNA]</scope>
    <source>
        <strain evidence="9 10">301</strain>
    </source>
</reference>
<keyword evidence="6 8" id="KW-1133">Transmembrane helix</keyword>
<dbReference type="OrthoDB" id="9792470at2"/>
<feature type="transmembrane region" description="Helical" evidence="8">
    <location>
        <begin position="73"/>
        <end position="91"/>
    </location>
</feature>
<dbReference type="GO" id="GO:0005886">
    <property type="term" value="C:plasma membrane"/>
    <property type="evidence" value="ECO:0007669"/>
    <property type="project" value="UniProtKB-SubCell"/>
</dbReference>
<feature type="transmembrane region" description="Helical" evidence="8">
    <location>
        <begin position="14"/>
        <end position="34"/>
    </location>
</feature>
<evidence type="ECO:0000313" key="10">
    <source>
        <dbReference type="Proteomes" id="UP000000383"/>
    </source>
</evidence>